<accession>A0A183IJ60</accession>
<gene>
    <name evidence="1" type="ORF">SBAD_LOCUS3658</name>
</gene>
<reference evidence="1 2" key="2">
    <citation type="submission" date="2018-11" db="EMBL/GenBank/DDBJ databases">
        <authorList>
            <consortium name="Pathogen Informatics"/>
        </authorList>
    </citation>
    <scope>NUCLEOTIDE SEQUENCE [LARGE SCALE GENOMIC DNA]</scope>
</reference>
<evidence type="ECO:0000313" key="2">
    <source>
        <dbReference type="Proteomes" id="UP000270296"/>
    </source>
</evidence>
<organism evidence="3">
    <name type="scientific">Soboliphyme baturini</name>
    <dbReference type="NCBI Taxonomy" id="241478"/>
    <lineage>
        <taxon>Eukaryota</taxon>
        <taxon>Metazoa</taxon>
        <taxon>Ecdysozoa</taxon>
        <taxon>Nematoda</taxon>
        <taxon>Enoplea</taxon>
        <taxon>Dorylaimia</taxon>
        <taxon>Dioctophymatida</taxon>
        <taxon>Dioctophymatoidea</taxon>
        <taxon>Soboliphymatidae</taxon>
        <taxon>Soboliphyme</taxon>
    </lineage>
</organism>
<evidence type="ECO:0000313" key="1">
    <source>
        <dbReference type="EMBL" id="VDP01946.1"/>
    </source>
</evidence>
<name>A0A183IJ60_9BILA</name>
<dbReference type="Proteomes" id="UP000270296">
    <property type="component" value="Unassembled WGS sequence"/>
</dbReference>
<evidence type="ECO:0000313" key="3">
    <source>
        <dbReference type="WBParaSite" id="SBAD_0000382001-mRNA-1"/>
    </source>
</evidence>
<dbReference type="WBParaSite" id="SBAD_0000382001-mRNA-1">
    <property type="protein sequence ID" value="SBAD_0000382001-mRNA-1"/>
    <property type="gene ID" value="SBAD_0000382001"/>
</dbReference>
<keyword evidence="2" id="KW-1185">Reference proteome</keyword>
<dbReference type="EMBL" id="UZAM01007872">
    <property type="protein sequence ID" value="VDP01946.1"/>
    <property type="molecule type" value="Genomic_DNA"/>
</dbReference>
<reference evidence="3" key="1">
    <citation type="submission" date="2016-06" db="UniProtKB">
        <authorList>
            <consortium name="WormBaseParasite"/>
        </authorList>
    </citation>
    <scope>IDENTIFICATION</scope>
</reference>
<protein>
    <submittedName>
        <fullName evidence="3">Transcriptional regulator</fullName>
    </submittedName>
</protein>
<proteinExistence type="predicted"/>
<sequence length="91" mass="10485">MSIIKAECMSGREDRSERFDSFGGQLPVTREFGAILKARRQMRCQQQIPPKRGLTAWRSSHTNAETLRPRALLGIVMRLFTFVRLGFSRDD</sequence>
<dbReference type="AlphaFoldDB" id="A0A183IJ60"/>